<feature type="domain" description="FAD-binding PCMH-type" evidence="3">
    <location>
        <begin position="1"/>
        <end position="220"/>
    </location>
</feature>
<proteinExistence type="predicted"/>
<keyword evidence="2" id="KW-0274">FAD</keyword>
<dbReference type="Gene3D" id="3.30.43.10">
    <property type="entry name" value="Uridine Diphospho-n-acetylenolpyruvylglucosamine Reductase, domain 2"/>
    <property type="match status" value="1"/>
</dbReference>
<dbReference type="EMBL" id="LXPS01000007">
    <property type="protein sequence ID" value="OAE48237.1"/>
    <property type="molecule type" value="Genomic_DNA"/>
</dbReference>
<keyword evidence="1" id="KW-0285">Flavoprotein</keyword>
<dbReference type="InterPro" id="IPR036318">
    <property type="entry name" value="FAD-bd_PCMH-like_sf"/>
</dbReference>
<dbReference type="PANTHER" id="PTHR42659">
    <property type="entry name" value="XANTHINE DEHYDROGENASE SUBUNIT C-RELATED"/>
    <property type="match status" value="1"/>
</dbReference>
<dbReference type="Proteomes" id="UP000077098">
    <property type="component" value="Unassembled WGS sequence"/>
</dbReference>
<dbReference type="PANTHER" id="PTHR42659:SF1">
    <property type="entry name" value="OXIDOREDUCTASE"/>
    <property type="match status" value="1"/>
</dbReference>
<dbReference type="InterPro" id="IPR002346">
    <property type="entry name" value="Mopterin_DH_FAD-bd"/>
</dbReference>
<dbReference type="SUPFAM" id="SSF55447">
    <property type="entry name" value="CO dehydrogenase flavoprotein C-terminal domain-like"/>
    <property type="match status" value="1"/>
</dbReference>
<dbReference type="Pfam" id="PF00941">
    <property type="entry name" value="FAD_binding_5"/>
    <property type="match status" value="1"/>
</dbReference>
<dbReference type="InterPro" id="IPR016167">
    <property type="entry name" value="FAD-bd_PCMH_sub1"/>
</dbReference>
<dbReference type="SUPFAM" id="SSF56176">
    <property type="entry name" value="FAD-binding/transporter-associated domain-like"/>
    <property type="match status" value="1"/>
</dbReference>
<comment type="caution">
    <text evidence="4">The sequence shown here is derived from an EMBL/GenBank/DDBJ whole genome shotgun (WGS) entry which is preliminary data.</text>
</comment>
<evidence type="ECO:0000256" key="1">
    <source>
        <dbReference type="ARBA" id="ARBA00022630"/>
    </source>
</evidence>
<dbReference type="GO" id="GO:0016491">
    <property type="term" value="F:oxidoreductase activity"/>
    <property type="evidence" value="ECO:0007669"/>
    <property type="project" value="InterPro"/>
</dbReference>
<dbReference type="InterPro" id="IPR036683">
    <property type="entry name" value="CO_DH_flav_C_dom_sf"/>
</dbReference>
<dbReference type="Gene3D" id="3.30.465.10">
    <property type="match status" value="2"/>
</dbReference>
<reference evidence="4 5" key="1">
    <citation type="submission" date="2016-05" db="EMBL/GenBank/DDBJ databases">
        <authorList>
            <person name="Lavstsen T."/>
            <person name="Jespersen J.S."/>
        </authorList>
    </citation>
    <scope>NUCLEOTIDE SEQUENCE [LARGE SCALE GENOMIC DNA]</scope>
    <source>
        <strain evidence="4 5">KCJ1736</strain>
    </source>
</reference>
<sequence length="326" mass="35100">MHPFSYFRARNLHDVHAALRQEGTRVLAGGTTLYDLMKLDIEKPERVVDISHLVPEPVRIENDVLIVDSLMKMSEAADSRILMLHAPAVREALLMAASQQLRNMASLGGNILQRTRCSYFRHSAYPCNKKVPGSGCAALEGLNRNHALFGGSESCIAVYPGDFAVALMAFDAKIEVVGNGGARQVLLSDVHREPGDAPHLETNLQPDELIKSVHIPLSESARASTYLKIRDRESYAFAVVSAAVGVELEGNLVKDVRIALGGVATRPWRATMAEQSLIGRNLDGDTALAAGRTAFAGAATTAHNAFKTELGARVVADALVAAKTRV</sequence>
<accession>A0A176XF93</accession>
<name>A0A176XF93_AGRTU</name>
<evidence type="ECO:0000256" key="2">
    <source>
        <dbReference type="ARBA" id="ARBA00022827"/>
    </source>
</evidence>
<evidence type="ECO:0000259" key="3">
    <source>
        <dbReference type="PROSITE" id="PS51387"/>
    </source>
</evidence>
<dbReference type="Gene3D" id="3.30.390.50">
    <property type="entry name" value="CO dehydrogenase flavoprotein, C-terminal domain"/>
    <property type="match status" value="1"/>
</dbReference>
<dbReference type="AlphaFoldDB" id="A0A176XF93"/>
<evidence type="ECO:0000313" key="4">
    <source>
        <dbReference type="EMBL" id="OAE48237.1"/>
    </source>
</evidence>
<protein>
    <submittedName>
        <fullName evidence="4">FAD-binding molybdopterin dehydrogenase</fullName>
    </submittedName>
</protein>
<organism evidence="4 5">
    <name type="scientific">Agrobacterium tumefaciens</name>
    <dbReference type="NCBI Taxonomy" id="358"/>
    <lineage>
        <taxon>Bacteria</taxon>
        <taxon>Pseudomonadati</taxon>
        <taxon>Pseudomonadota</taxon>
        <taxon>Alphaproteobacteria</taxon>
        <taxon>Hyphomicrobiales</taxon>
        <taxon>Rhizobiaceae</taxon>
        <taxon>Rhizobium/Agrobacterium group</taxon>
        <taxon>Agrobacterium</taxon>
        <taxon>Agrobacterium tumefaciens complex</taxon>
    </lineage>
</organism>
<dbReference type="GO" id="GO:0071949">
    <property type="term" value="F:FAD binding"/>
    <property type="evidence" value="ECO:0007669"/>
    <property type="project" value="InterPro"/>
</dbReference>
<gene>
    <name evidence="4" type="ORF">A7J57_22865</name>
</gene>
<dbReference type="PROSITE" id="PS51387">
    <property type="entry name" value="FAD_PCMH"/>
    <property type="match status" value="1"/>
</dbReference>
<dbReference type="Pfam" id="PF03450">
    <property type="entry name" value="CO_deh_flav_C"/>
    <property type="match status" value="1"/>
</dbReference>
<dbReference type="InterPro" id="IPR051312">
    <property type="entry name" value="Diverse_Substr_Oxidored"/>
</dbReference>
<dbReference type="InterPro" id="IPR005107">
    <property type="entry name" value="CO_DH_flav_C"/>
</dbReference>
<evidence type="ECO:0000313" key="5">
    <source>
        <dbReference type="Proteomes" id="UP000077098"/>
    </source>
</evidence>
<dbReference type="InterPro" id="IPR016169">
    <property type="entry name" value="FAD-bd_PCMH_sub2"/>
</dbReference>
<dbReference type="RefSeq" id="WP_063948016.1">
    <property type="nucleotide sequence ID" value="NZ_LXPS01000007.1"/>
</dbReference>
<dbReference type="SMART" id="SM01092">
    <property type="entry name" value="CO_deh_flav_C"/>
    <property type="match status" value="1"/>
</dbReference>
<dbReference type="InterPro" id="IPR016166">
    <property type="entry name" value="FAD-bd_PCMH"/>
</dbReference>